<protein>
    <submittedName>
        <fullName evidence="2">Uncharacterized protein</fullName>
    </submittedName>
</protein>
<keyword evidence="3" id="KW-1185">Reference proteome</keyword>
<dbReference type="EMBL" id="CP000270">
    <property type="protein sequence ID" value="ABE31450.1"/>
    <property type="molecule type" value="Genomic_DNA"/>
</dbReference>
<feature type="region of interest" description="Disordered" evidence="1">
    <location>
        <begin position="1"/>
        <end position="94"/>
    </location>
</feature>
<feature type="compositionally biased region" description="Basic and acidic residues" evidence="1">
    <location>
        <begin position="1"/>
        <end position="16"/>
    </location>
</feature>
<evidence type="ECO:0000256" key="1">
    <source>
        <dbReference type="SAM" id="MobiDB-lite"/>
    </source>
</evidence>
<evidence type="ECO:0000313" key="3">
    <source>
        <dbReference type="Proteomes" id="UP000001817"/>
    </source>
</evidence>
<dbReference type="STRING" id="266265.Bxe_A1504"/>
<accession>Q13WT9</accession>
<sequence>MGCSMRCRDSVEDRTRGQAKPAKTKPATKPATKPTSARAYQRVDVQHIHPSQRSGLPPRSVLDGVSRGRTKRRWASIGRGAQRRARSSRYCGNA</sequence>
<dbReference type="Proteomes" id="UP000001817">
    <property type="component" value="Chromosome 1"/>
</dbReference>
<proteinExistence type="predicted"/>
<gene>
    <name evidence="2" type="ORF">Bxe_A1504</name>
</gene>
<organism evidence="2 3">
    <name type="scientific">Paraburkholderia xenovorans (strain LB400)</name>
    <dbReference type="NCBI Taxonomy" id="266265"/>
    <lineage>
        <taxon>Bacteria</taxon>
        <taxon>Pseudomonadati</taxon>
        <taxon>Pseudomonadota</taxon>
        <taxon>Betaproteobacteria</taxon>
        <taxon>Burkholderiales</taxon>
        <taxon>Burkholderiaceae</taxon>
        <taxon>Paraburkholderia</taxon>
    </lineage>
</organism>
<reference evidence="2 3" key="1">
    <citation type="journal article" date="2006" name="Proc. Natl. Acad. Sci. U.S.A.">
        <title>Burkholderia xenovorans LB400 harbors a multi-replicon, 9.73-Mbp genome shaped for versatility.</title>
        <authorList>
            <person name="Chain P.S."/>
            <person name="Denef V.J."/>
            <person name="Konstantinidis K.T."/>
            <person name="Vergez L.M."/>
            <person name="Agullo L."/>
            <person name="Reyes V.L."/>
            <person name="Hauser L."/>
            <person name="Cordova M."/>
            <person name="Gomez L."/>
            <person name="Gonzalez M."/>
            <person name="Land M."/>
            <person name="Lao V."/>
            <person name="Larimer F."/>
            <person name="LiPuma J.J."/>
            <person name="Mahenthiralingam E."/>
            <person name="Malfatti S.A."/>
            <person name="Marx C.J."/>
            <person name="Parnell J.J."/>
            <person name="Ramette A."/>
            <person name="Richardson P."/>
            <person name="Seeger M."/>
            <person name="Smith D."/>
            <person name="Spilker T."/>
            <person name="Sul W.J."/>
            <person name="Tsoi T.V."/>
            <person name="Ulrich L.E."/>
            <person name="Zhulin I.B."/>
            <person name="Tiedje J.M."/>
        </authorList>
    </citation>
    <scope>NUCLEOTIDE SEQUENCE [LARGE SCALE GENOMIC DNA]</scope>
    <source>
        <strain evidence="2 3">LB400</strain>
    </source>
</reference>
<dbReference type="AlphaFoldDB" id="Q13WT9"/>
<feature type="compositionally biased region" description="Low complexity" evidence="1">
    <location>
        <begin position="19"/>
        <end position="35"/>
    </location>
</feature>
<dbReference type="KEGG" id="bxe:Bxe_A1504"/>
<evidence type="ECO:0000313" key="2">
    <source>
        <dbReference type="EMBL" id="ABE31450.1"/>
    </source>
</evidence>
<name>Q13WT9_PARXL</name>